<proteinExistence type="predicted"/>
<dbReference type="EMBL" id="CADCVC010000012">
    <property type="protein sequence ID" value="CAA9423802.1"/>
    <property type="molecule type" value="Genomic_DNA"/>
</dbReference>
<keyword evidence="2" id="KW-0472">Membrane</keyword>
<gene>
    <name evidence="3" type="ORF">AVDCRST_MAG80-114</name>
</gene>
<evidence type="ECO:0000313" key="3">
    <source>
        <dbReference type="EMBL" id="CAA9423802.1"/>
    </source>
</evidence>
<sequence length="82" mass="9119">MWIREQALAFWIEKDWRFMSLDTIFTFLLLLVVVVVAVAVGGAIYIAAANRRTRRETGRRVGTADVPVGWDPTRSMAAPPGG</sequence>
<dbReference type="AlphaFoldDB" id="A0A6J4PRW2"/>
<keyword evidence="2" id="KW-0812">Transmembrane</keyword>
<evidence type="ECO:0000256" key="1">
    <source>
        <dbReference type="SAM" id="MobiDB-lite"/>
    </source>
</evidence>
<accession>A0A6J4PRW2</accession>
<keyword evidence="2" id="KW-1133">Transmembrane helix</keyword>
<protein>
    <submittedName>
        <fullName evidence="3">Uncharacterized protein</fullName>
    </submittedName>
</protein>
<organism evidence="3">
    <name type="scientific">uncultured Rubrobacteraceae bacterium</name>
    <dbReference type="NCBI Taxonomy" id="349277"/>
    <lineage>
        <taxon>Bacteria</taxon>
        <taxon>Bacillati</taxon>
        <taxon>Actinomycetota</taxon>
        <taxon>Rubrobacteria</taxon>
        <taxon>Rubrobacterales</taxon>
        <taxon>Rubrobacteraceae</taxon>
        <taxon>environmental samples</taxon>
    </lineage>
</organism>
<reference evidence="3" key="1">
    <citation type="submission" date="2020-02" db="EMBL/GenBank/DDBJ databases">
        <authorList>
            <person name="Meier V. D."/>
        </authorList>
    </citation>
    <scope>NUCLEOTIDE SEQUENCE</scope>
    <source>
        <strain evidence="3">AVDCRST_MAG80</strain>
    </source>
</reference>
<name>A0A6J4PRW2_9ACTN</name>
<feature type="region of interest" description="Disordered" evidence="1">
    <location>
        <begin position="58"/>
        <end position="82"/>
    </location>
</feature>
<evidence type="ECO:0000256" key="2">
    <source>
        <dbReference type="SAM" id="Phobius"/>
    </source>
</evidence>
<feature type="transmembrane region" description="Helical" evidence="2">
    <location>
        <begin position="24"/>
        <end position="48"/>
    </location>
</feature>